<reference evidence="1" key="1">
    <citation type="journal article" date="2023" name="Mol. Phylogenet. Evol.">
        <title>Genome-scale phylogeny and comparative genomics of the fungal order Sordariales.</title>
        <authorList>
            <person name="Hensen N."/>
            <person name="Bonometti L."/>
            <person name="Westerberg I."/>
            <person name="Brannstrom I.O."/>
            <person name="Guillou S."/>
            <person name="Cros-Aarteil S."/>
            <person name="Calhoun S."/>
            <person name="Haridas S."/>
            <person name="Kuo A."/>
            <person name="Mondo S."/>
            <person name="Pangilinan J."/>
            <person name="Riley R."/>
            <person name="LaButti K."/>
            <person name="Andreopoulos B."/>
            <person name="Lipzen A."/>
            <person name="Chen C."/>
            <person name="Yan M."/>
            <person name="Daum C."/>
            <person name="Ng V."/>
            <person name="Clum A."/>
            <person name="Steindorff A."/>
            <person name="Ohm R.A."/>
            <person name="Martin F."/>
            <person name="Silar P."/>
            <person name="Natvig D.O."/>
            <person name="Lalanne C."/>
            <person name="Gautier V."/>
            <person name="Ament-Velasquez S.L."/>
            <person name="Kruys A."/>
            <person name="Hutchinson M.I."/>
            <person name="Powell A.J."/>
            <person name="Barry K."/>
            <person name="Miller A.N."/>
            <person name="Grigoriev I.V."/>
            <person name="Debuchy R."/>
            <person name="Gladieux P."/>
            <person name="Hiltunen Thoren M."/>
            <person name="Johannesson H."/>
        </authorList>
    </citation>
    <scope>NUCLEOTIDE SEQUENCE</scope>
    <source>
        <strain evidence="1">PSN309</strain>
    </source>
</reference>
<accession>A0AAN6WIZ3</accession>
<proteinExistence type="predicted"/>
<evidence type="ECO:0000313" key="1">
    <source>
        <dbReference type="EMBL" id="KAK4182285.1"/>
    </source>
</evidence>
<dbReference type="Proteomes" id="UP001302126">
    <property type="component" value="Unassembled WGS sequence"/>
</dbReference>
<protein>
    <submittedName>
        <fullName evidence="1">Uncharacterized protein</fullName>
    </submittedName>
</protein>
<reference evidence="1" key="2">
    <citation type="submission" date="2023-05" db="EMBL/GenBank/DDBJ databases">
        <authorList>
            <consortium name="Lawrence Berkeley National Laboratory"/>
            <person name="Steindorff A."/>
            <person name="Hensen N."/>
            <person name="Bonometti L."/>
            <person name="Westerberg I."/>
            <person name="Brannstrom I.O."/>
            <person name="Guillou S."/>
            <person name="Cros-Aarteil S."/>
            <person name="Calhoun S."/>
            <person name="Haridas S."/>
            <person name="Kuo A."/>
            <person name="Mondo S."/>
            <person name="Pangilinan J."/>
            <person name="Riley R."/>
            <person name="Labutti K."/>
            <person name="Andreopoulos B."/>
            <person name="Lipzen A."/>
            <person name="Chen C."/>
            <person name="Yanf M."/>
            <person name="Daum C."/>
            <person name="Ng V."/>
            <person name="Clum A."/>
            <person name="Ohm R."/>
            <person name="Martin F."/>
            <person name="Silar P."/>
            <person name="Natvig D."/>
            <person name="Lalanne C."/>
            <person name="Gautier V."/>
            <person name="Ament-Velasquez S.L."/>
            <person name="Kruys A."/>
            <person name="Hutchinson M.I."/>
            <person name="Powell A.J."/>
            <person name="Barry K."/>
            <person name="Miller A.N."/>
            <person name="Grigoriev I.V."/>
            <person name="Debuchy R."/>
            <person name="Gladieux P."/>
            <person name="Thoren M.H."/>
            <person name="Johannesson H."/>
        </authorList>
    </citation>
    <scope>NUCLEOTIDE SEQUENCE</scope>
    <source>
        <strain evidence="1">PSN309</strain>
    </source>
</reference>
<name>A0AAN6WIZ3_9PEZI</name>
<dbReference type="EMBL" id="MU864690">
    <property type="protein sequence ID" value="KAK4182285.1"/>
    <property type="molecule type" value="Genomic_DNA"/>
</dbReference>
<evidence type="ECO:0000313" key="2">
    <source>
        <dbReference type="Proteomes" id="UP001302126"/>
    </source>
</evidence>
<keyword evidence="2" id="KW-1185">Reference proteome</keyword>
<gene>
    <name evidence="1" type="ORF">QBC35DRAFT_396257</name>
</gene>
<dbReference type="AlphaFoldDB" id="A0AAN6WIZ3"/>
<organism evidence="1 2">
    <name type="scientific">Podospora australis</name>
    <dbReference type="NCBI Taxonomy" id="1536484"/>
    <lineage>
        <taxon>Eukaryota</taxon>
        <taxon>Fungi</taxon>
        <taxon>Dikarya</taxon>
        <taxon>Ascomycota</taxon>
        <taxon>Pezizomycotina</taxon>
        <taxon>Sordariomycetes</taxon>
        <taxon>Sordariomycetidae</taxon>
        <taxon>Sordariales</taxon>
        <taxon>Podosporaceae</taxon>
        <taxon>Podospora</taxon>
    </lineage>
</organism>
<comment type="caution">
    <text evidence="1">The sequence shown here is derived from an EMBL/GenBank/DDBJ whole genome shotgun (WGS) entry which is preliminary data.</text>
</comment>
<sequence>MAQTVPQDDIFMEEVRALRAAYEKKRNSTNLVPPTGRPVLDCGIDVVDGIAYHTYWYERTSDTVASDYSQDEEMCQVIRLADIAGTLSGDILRLERNLPPLEPDCDYTIIRDDVLPLVNPPPLPRFEDDSEDISVALASLSVIEVKPDEHFIKKGKYAS</sequence>
<feature type="non-terminal residue" evidence="1">
    <location>
        <position position="159"/>
    </location>
</feature>